<dbReference type="GO" id="GO:0004222">
    <property type="term" value="F:metalloendopeptidase activity"/>
    <property type="evidence" value="ECO:0007669"/>
    <property type="project" value="InterPro"/>
</dbReference>
<keyword evidence="2" id="KW-0479">Metal-binding</keyword>
<dbReference type="HOGENOM" id="CLU_029002_5_0_12"/>
<keyword evidence="3 6" id="KW-0378">Hydrolase</keyword>
<dbReference type="PANTHER" id="PTHR22726:SF1">
    <property type="entry name" value="METALLOENDOPEPTIDASE OMA1, MITOCHONDRIAL"/>
    <property type="match status" value="1"/>
</dbReference>
<organism evidence="8 9">
    <name type="scientific">Leadbettera azotonutricia (strain ATCC BAA-888 / DSM 13862 / ZAS-9)</name>
    <name type="common">Treponema azotonutricium</name>
    <dbReference type="NCBI Taxonomy" id="545695"/>
    <lineage>
        <taxon>Bacteria</taxon>
        <taxon>Pseudomonadati</taxon>
        <taxon>Spirochaetota</taxon>
        <taxon>Spirochaetia</taxon>
        <taxon>Spirochaetales</taxon>
        <taxon>Breznakiellaceae</taxon>
        <taxon>Leadbettera</taxon>
    </lineage>
</organism>
<sequence length="280" mass="30079">MDIHFCEVAMKKIVVLLTAIIIAIIAVACATNPLTGKTTMAFVDNSQLFPSSFQQYDEVLNESQVVTGTAAALMVDRVGARLKEAAEKWLASEGQSSYLAGYAWEYHLVQDDQVNAWCMPGGKIVVYTGILPVTKDETGLAVVLGHEISHALLNHGQQRMSADVLSQLGASGLNIVTGGRSPETQALAMTAYGVGSQLFGTLPFSRKHESEADHYGLLLMAIAGYSPDAAVPFWERMAAMGGGGTPEFLSTHPSDATRINQLRDWIPEAKSKAAQFGVNY</sequence>
<dbReference type="Pfam" id="PF01435">
    <property type="entry name" value="Peptidase_M48"/>
    <property type="match status" value="1"/>
</dbReference>
<protein>
    <submittedName>
        <fullName evidence="8">Peptidase, M48 family</fullName>
    </submittedName>
</protein>
<evidence type="ECO:0000256" key="2">
    <source>
        <dbReference type="ARBA" id="ARBA00022723"/>
    </source>
</evidence>
<dbReference type="InParanoid" id="F5YBR7"/>
<dbReference type="STRING" id="545695.TREAZ_2952"/>
<name>F5YBR7_LEAAZ</name>
<evidence type="ECO:0000256" key="3">
    <source>
        <dbReference type="ARBA" id="ARBA00022801"/>
    </source>
</evidence>
<dbReference type="GO" id="GO:0051603">
    <property type="term" value="P:proteolysis involved in protein catabolic process"/>
    <property type="evidence" value="ECO:0007669"/>
    <property type="project" value="TreeGrafter"/>
</dbReference>
<evidence type="ECO:0000256" key="4">
    <source>
        <dbReference type="ARBA" id="ARBA00022833"/>
    </source>
</evidence>
<keyword evidence="9" id="KW-1185">Reference proteome</keyword>
<evidence type="ECO:0000256" key="5">
    <source>
        <dbReference type="ARBA" id="ARBA00023049"/>
    </source>
</evidence>
<dbReference type="InterPro" id="IPR001915">
    <property type="entry name" value="Peptidase_M48"/>
</dbReference>
<dbReference type="InterPro" id="IPR051156">
    <property type="entry name" value="Mito/Outer_Membr_Metalloprot"/>
</dbReference>
<keyword evidence="1 6" id="KW-0645">Protease</keyword>
<evidence type="ECO:0000256" key="6">
    <source>
        <dbReference type="RuleBase" id="RU003983"/>
    </source>
</evidence>
<reference evidence="8 9" key="2">
    <citation type="journal article" date="2011" name="ISME J.">
        <title>RNA-seq reveals cooperative metabolic interactions between two termite-gut spirochete species in co-culture.</title>
        <authorList>
            <person name="Rosenthal A.Z."/>
            <person name="Matson E.G."/>
            <person name="Eldar A."/>
            <person name="Leadbetter J.R."/>
        </authorList>
    </citation>
    <scope>NUCLEOTIDE SEQUENCE [LARGE SCALE GENOMIC DNA]</scope>
    <source>
        <strain evidence="9">ATCC BAA-888 / DSM 13862 / ZAS-9</strain>
    </source>
</reference>
<dbReference type="CDD" id="cd07331">
    <property type="entry name" value="M48C_Oma1_like"/>
    <property type="match status" value="1"/>
</dbReference>
<dbReference type="AlphaFoldDB" id="F5YBR7"/>
<comment type="cofactor">
    <cofactor evidence="6">
        <name>Zn(2+)</name>
        <dbReference type="ChEBI" id="CHEBI:29105"/>
    </cofactor>
    <text evidence="6">Binds 1 zinc ion per subunit.</text>
</comment>
<reference evidence="9" key="1">
    <citation type="submission" date="2009-12" db="EMBL/GenBank/DDBJ databases">
        <title>Complete sequence of Treponema azotonutricium strain ZAS-9.</title>
        <authorList>
            <person name="Tetu S.G."/>
            <person name="Matson E."/>
            <person name="Ren Q."/>
            <person name="Seshadri R."/>
            <person name="Elbourne L."/>
            <person name="Hassan K.A."/>
            <person name="Durkin A."/>
            <person name="Radune D."/>
            <person name="Mohamoud Y."/>
            <person name="Shay R."/>
            <person name="Jin S."/>
            <person name="Zhang X."/>
            <person name="Lucey K."/>
            <person name="Ballor N.R."/>
            <person name="Ottesen E."/>
            <person name="Rosenthal R."/>
            <person name="Allen A."/>
            <person name="Leadbetter J.R."/>
            <person name="Paulsen I.T."/>
        </authorList>
    </citation>
    <scope>NUCLEOTIDE SEQUENCE [LARGE SCALE GENOMIC DNA]</scope>
    <source>
        <strain evidence="9">ATCC BAA-888 / DSM 13862 / ZAS-9</strain>
    </source>
</reference>
<dbReference type="GO" id="GO:0046872">
    <property type="term" value="F:metal ion binding"/>
    <property type="evidence" value="ECO:0007669"/>
    <property type="project" value="UniProtKB-KW"/>
</dbReference>
<keyword evidence="5 6" id="KW-0482">Metalloprotease</keyword>
<gene>
    <name evidence="8" type="ordered locus">TREAZ_2952</name>
</gene>
<dbReference type="Proteomes" id="UP000009222">
    <property type="component" value="Chromosome"/>
</dbReference>
<dbReference type="KEGG" id="taz:TREAZ_2952"/>
<evidence type="ECO:0000313" key="8">
    <source>
        <dbReference type="EMBL" id="AEF82798.1"/>
    </source>
</evidence>
<dbReference type="EMBL" id="CP001841">
    <property type="protein sequence ID" value="AEF82798.1"/>
    <property type="molecule type" value="Genomic_DNA"/>
</dbReference>
<dbReference type="FunCoup" id="F5YBR7">
    <property type="interactions" value="173"/>
</dbReference>
<accession>F5YBR7</accession>
<dbReference type="eggNOG" id="COG0501">
    <property type="taxonomic scope" value="Bacteria"/>
</dbReference>
<dbReference type="Gene3D" id="3.30.2010.10">
    <property type="entry name" value="Metalloproteases ('zincins'), catalytic domain"/>
    <property type="match status" value="1"/>
</dbReference>
<dbReference type="PANTHER" id="PTHR22726">
    <property type="entry name" value="METALLOENDOPEPTIDASE OMA1"/>
    <property type="match status" value="1"/>
</dbReference>
<dbReference type="GO" id="GO:0016020">
    <property type="term" value="C:membrane"/>
    <property type="evidence" value="ECO:0007669"/>
    <property type="project" value="TreeGrafter"/>
</dbReference>
<keyword evidence="4 6" id="KW-0862">Zinc</keyword>
<evidence type="ECO:0000256" key="1">
    <source>
        <dbReference type="ARBA" id="ARBA00022670"/>
    </source>
</evidence>
<evidence type="ECO:0000259" key="7">
    <source>
        <dbReference type="Pfam" id="PF01435"/>
    </source>
</evidence>
<comment type="similarity">
    <text evidence="6">Belongs to the peptidase M48 family.</text>
</comment>
<feature type="domain" description="Peptidase M48" evidence="7">
    <location>
        <begin position="82"/>
        <end position="265"/>
    </location>
</feature>
<evidence type="ECO:0000313" key="9">
    <source>
        <dbReference type="Proteomes" id="UP000009222"/>
    </source>
</evidence>
<proteinExistence type="inferred from homology"/>